<keyword evidence="2" id="KW-1185">Reference proteome</keyword>
<gene>
    <name evidence="1" type="ORF">SAMN04488109_2054</name>
</gene>
<protein>
    <recommendedName>
        <fullName evidence="3">SatD family (SatD)</fullName>
    </recommendedName>
</protein>
<accession>A0A1M5N1G7</accession>
<organism evidence="1 2">
    <name type="scientific">Chryseolinea serpens</name>
    <dbReference type="NCBI Taxonomy" id="947013"/>
    <lineage>
        <taxon>Bacteria</taxon>
        <taxon>Pseudomonadati</taxon>
        <taxon>Bacteroidota</taxon>
        <taxon>Cytophagia</taxon>
        <taxon>Cytophagales</taxon>
        <taxon>Fulvivirgaceae</taxon>
        <taxon>Chryseolinea</taxon>
    </lineage>
</organism>
<evidence type="ECO:0000313" key="1">
    <source>
        <dbReference type="EMBL" id="SHG83404.1"/>
    </source>
</evidence>
<dbReference type="EMBL" id="FQWQ01000001">
    <property type="protein sequence ID" value="SHG83404.1"/>
    <property type="molecule type" value="Genomic_DNA"/>
</dbReference>
<dbReference type="OrthoDB" id="7064118at2"/>
<proteinExistence type="predicted"/>
<evidence type="ECO:0000313" key="2">
    <source>
        <dbReference type="Proteomes" id="UP000184212"/>
    </source>
</evidence>
<reference evidence="1 2" key="1">
    <citation type="submission" date="2016-11" db="EMBL/GenBank/DDBJ databases">
        <authorList>
            <person name="Jaros S."/>
            <person name="Januszkiewicz K."/>
            <person name="Wedrychowicz H."/>
        </authorList>
    </citation>
    <scope>NUCLEOTIDE SEQUENCE [LARGE SCALE GENOMIC DNA]</scope>
    <source>
        <strain evidence="1 2">DSM 24574</strain>
    </source>
</reference>
<dbReference type="STRING" id="947013.SAMN04488109_2054"/>
<dbReference type="AlphaFoldDB" id="A0A1M5N1G7"/>
<sequence>MALYAVINGDIIGSTKMPEKKRDSYLKHLKEGFERLKKEKSLGIIRNFEMYRGDSFQGALGKPEKALRVVLLLRSLSRMNQPTRIKVNIKAKKVLLDSAFDVTDLRLAVGVGTITKLANKLMESDGDAFHRSGRLIDSMKKPGLNLAIDTPSEKLNKELGASWALIDAVVNKWTASQAEVIYYSLLGYSQIEIANTQLRATPSAVNQRLKGASWSALEKMIAYFEENVPNKIER</sequence>
<dbReference type="RefSeq" id="WP_073133356.1">
    <property type="nucleotide sequence ID" value="NZ_FQWQ01000001.1"/>
</dbReference>
<evidence type="ECO:0008006" key="3">
    <source>
        <dbReference type="Google" id="ProtNLM"/>
    </source>
</evidence>
<name>A0A1M5N1G7_9BACT</name>
<dbReference type="Proteomes" id="UP000184212">
    <property type="component" value="Unassembled WGS sequence"/>
</dbReference>